<dbReference type="InterPro" id="IPR018958">
    <property type="entry name" value="Knr4/Smi1-like_dom"/>
</dbReference>
<dbReference type="SMART" id="SM00860">
    <property type="entry name" value="SMI1_KNR4"/>
    <property type="match status" value="1"/>
</dbReference>
<keyword evidence="1" id="KW-1133">Transmembrane helix</keyword>
<dbReference type="Gene3D" id="3.40.1580.10">
    <property type="entry name" value="SMI1/KNR4-like"/>
    <property type="match status" value="1"/>
</dbReference>
<dbReference type="Pfam" id="PF09346">
    <property type="entry name" value="SMI1_KNR4"/>
    <property type="match status" value="1"/>
</dbReference>
<feature type="transmembrane region" description="Helical" evidence="1">
    <location>
        <begin position="230"/>
        <end position="250"/>
    </location>
</feature>
<sequence>MSISEIITYLKTHIGQTDITLYEAAPIELINKFETTFNVKLPDDIKEFYLFCNGFESDEDLFRIIPLDEMIEYKGRNDDHNIYIAEYLIYSNAWQLEVNDNSYRISNIDQTWILTRNFAEFLDRFLKNGLFKPNGLYDWSNEVSEKRTDKNQNQAITYKTPSDIYRQCFIFLAVSFAFLLFKLITGGSEISQNGFGYLLLLFFSFILILFGVSIYTTIAYKEWFKRNRYINISIFLFSLLIIGLVAYSIIVNGGIY</sequence>
<name>A0ABP8H8E4_9SPHI</name>
<reference evidence="4" key="1">
    <citation type="journal article" date="2019" name="Int. J. Syst. Evol. Microbiol.">
        <title>The Global Catalogue of Microorganisms (GCM) 10K type strain sequencing project: providing services to taxonomists for standard genome sequencing and annotation.</title>
        <authorList>
            <consortium name="The Broad Institute Genomics Platform"/>
            <consortium name="The Broad Institute Genome Sequencing Center for Infectious Disease"/>
            <person name="Wu L."/>
            <person name="Ma J."/>
        </authorList>
    </citation>
    <scope>NUCLEOTIDE SEQUENCE [LARGE SCALE GENOMIC DNA]</scope>
    <source>
        <strain evidence="4">JCM 17705</strain>
    </source>
</reference>
<dbReference type="EMBL" id="BAABFT010000016">
    <property type="protein sequence ID" value="GAA4335822.1"/>
    <property type="molecule type" value="Genomic_DNA"/>
</dbReference>
<comment type="caution">
    <text evidence="3">The sequence shown here is derived from an EMBL/GenBank/DDBJ whole genome shotgun (WGS) entry which is preliminary data.</text>
</comment>
<dbReference type="RefSeq" id="WP_345213354.1">
    <property type="nucleotide sequence ID" value="NZ_BAABFT010000016.1"/>
</dbReference>
<protein>
    <recommendedName>
        <fullName evidence="2">Knr4/Smi1-like domain-containing protein</fullName>
    </recommendedName>
</protein>
<gene>
    <name evidence="3" type="ORF">GCM10023149_44090</name>
</gene>
<evidence type="ECO:0000313" key="3">
    <source>
        <dbReference type="EMBL" id="GAA4335822.1"/>
    </source>
</evidence>
<keyword evidence="1" id="KW-0812">Transmembrane</keyword>
<proteinExistence type="predicted"/>
<evidence type="ECO:0000313" key="4">
    <source>
        <dbReference type="Proteomes" id="UP001500582"/>
    </source>
</evidence>
<dbReference type="InterPro" id="IPR037883">
    <property type="entry name" value="Knr4/Smi1-like_sf"/>
</dbReference>
<evidence type="ECO:0000256" key="1">
    <source>
        <dbReference type="SAM" id="Phobius"/>
    </source>
</evidence>
<evidence type="ECO:0000259" key="2">
    <source>
        <dbReference type="SMART" id="SM00860"/>
    </source>
</evidence>
<feature type="transmembrane region" description="Helical" evidence="1">
    <location>
        <begin position="197"/>
        <end position="218"/>
    </location>
</feature>
<dbReference type="Proteomes" id="UP001500582">
    <property type="component" value="Unassembled WGS sequence"/>
</dbReference>
<dbReference type="SUPFAM" id="SSF160631">
    <property type="entry name" value="SMI1/KNR4-like"/>
    <property type="match status" value="1"/>
</dbReference>
<keyword evidence="4" id="KW-1185">Reference proteome</keyword>
<feature type="transmembrane region" description="Helical" evidence="1">
    <location>
        <begin position="168"/>
        <end position="185"/>
    </location>
</feature>
<accession>A0ABP8H8E4</accession>
<feature type="domain" description="Knr4/Smi1-like" evidence="2">
    <location>
        <begin position="24"/>
        <end position="124"/>
    </location>
</feature>
<keyword evidence="1" id="KW-0472">Membrane</keyword>
<organism evidence="3 4">
    <name type="scientific">Mucilaginibacter gynuensis</name>
    <dbReference type="NCBI Taxonomy" id="1302236"/>
    <lineage>
        <taxon>Bacteria</taxon>
        <taxon>Pseudomonadati</taxon>
        <taxon>Bacteroidota</taxon>
        <taxon>Sphingobacteriia</taxon>
        <taxon>Sphingobacteriales</taxon>
        <taxon>Sphingobacteriaceae</taxon>
        <taxon>Mucilaginibacter</taxon>
    </lineage>
</organism>